<dbReference type="OrthoDB" id="113459at2"/>
<evidence type="ECO:0000256" key="2">
    <source>
        <dbReference type="ARBA" id="ARBA00022723"/>
    </source>
</evidence>
<dbReference type="InterPro" id="IPR058652">
    <property type="entry name" value="VapC50_C"/>
</dbReference>
<name>A0A1G9GL43_9ACTN</name>
<evidence type="ECO:0000256" key="3">
    <source>
        <dbReference type="ARBA" id="ARBA00022801"/>
    </source>
</evidence>
<dbReference type="GO" id="GO:0016787">
    <property type="term" value="F:hydrolase activity"/>
    <property type="evidence" value="ECO:0007669"/>
    <property type="project" value="UniProtKB-KW"/>
</dbReference>
<dbReference type="InterPro" id="IPR002716">
    <property type="entry name" value="PIN_dom"/>
</dbReference>
<feature type="domain" description="VapC50 C-terminal" evidence="6">
    <location>
        <begin position="129"/>
        <end position="183"/>
    </location>
</feature>
<evidence type="ECO:0000256" key="4">
    <source>
        <dbReference type="ARBA" id="ARBA00022842"/>
    </source>
</evidence>
<dbReference type="AlphaFoldDB" id="A0A1G9GL43"/>
<keyword evidence="8" id="KW-1185">Reference proteome</keyword>
<proteinExistence type="predicted"/>
<keyword evidence="2" id="KW-0479">Metal-binding</keyword>
<protein>
    <submittedName>
        <fullName evidence="7">Predicted nucleic acid-binding protein, contains PIN domain</fullName>
    </submittedName>
</protein>
<dbReference type="Pfam" id="PF26343">
    <property type="entry name" value="VapC50_C"/>
    <property type="match status" value="1"/>
</dbReference>
<reference evidence="8" key="1">
    <citation type="submission" date="2016-10" db="EMBL/GenBank/DDBJ databases">
        <authorList>
            <person name="Varghese N."/>
            <person name="Submissions S."/>
        </authorList>
    </citation>
    <scope>NUCLEOTIDE SEQUENCE [LARGE SCALE GENOMIC DNA]</scope>
    <source>
        <strain evidence="8">CGMCC 4.3147</strain>
    </source>
</reference>
<accession>A0A1G9GL43</accession>
<evidence type="ECO:0000256" key="1">
    <source>
        <dbReference type="ARBA" id="ARBA00022722"/>
    </source>
</evidence>
<keyword evidence="3" id="KW-0378">Hydrolase</keyword>
<dbReference type="GO" id="GO:0046872">
    <property type="term" value="F:metal ion binding"/>
    <property type="evidence" value="ECO:0007669"/>
    <property type="project" value="UniProtKB-KW"/>
</dbReference>
<evidence type="ECO:0000259" key="6">
    <source>
        <dbReference type="Pfam" id="PF26343"/>
    </source>
</evidence>
<keyword evidence="4" id="KW-0460">Magnesium</keyword>
<dbReference type="RefSeq" id="WP_091048086.1">
    <property type="nucleotide sequence ID" value="NZ_FNGF01000003.1"/>
</dbReference>
<organism evidence="7 8">
    <name type="scientific">Glycomyces sambucus</name>
    <dbReference type="NCBI Taxonomy" id="380244"/>
    <lineage>
        <taxon>Bacteria</taxon>
        <taxon>Bacillati</taxon>
        <taxon>Actinomycetota</taxon>
        <taxon>Actinomycetes</taxon>
        <taxon>Glycomycetales</taxon>
        <taxon>Glycomycetaceae</taxon>
        <taxon>Glycomyces</taxon>
    </lineage>
</organism>
<dbReference type="Proteomes" id="UP000198662">
    <property type="component" value="Unassembled WGS sequence"/>
</dbReference>
<dbReference type="Pfam" id="PF13470">
    <property type="entry name" value="PIN_3"/>
    <property type="match status" value="1"/>
</dbReference>
<evidence type="ECO:0000259" key="5">
    <source>
        <dbReference type="Pfam" id="PF13470"/>
    </source>
</evidence>
<dbReference type="STRING" id="380244.SAMN05216298_2273"/>
<feature type="domain" description="PIN" evidence="5">
    <location>
        <begin position="4"/>
        <end position="111"/>
    </location>
</feature>
<keyword evidence="1" id="KW-0540">Nuclease</keyword>
<dbReference type="EMBL" id="FNGF01000003">
    <property type="protein sequence ID" value="SDL01389.1"/>
    <property type="molecule type" value="Genomic_DNA"/>
</dbReference>
<gene>
    <name evidence="7" type="ORF">SAMN05216298_2273</name>
</gene>
<sequence length="184" mass="20780">MPLRVVYDANVLYPNSLRDLLIRVAQAGLVQAKWTNRILDEVERAIMRNRPEAPRHKLTRLRELMNSAVRDCLVEGYEPLIEGLKLPDADDRHVLAAAITSRANTIVTFNLKDFPADVLGQWGIEAWSPDEFLVDLIELDAKLVWGCLQRIADSRKNPPETVDDVLMQLERSGLIEATAELRAG</sequence>
<evidence type="ECO:0000313" key="8">
    <source>
        <dbReference type="Proteomes" id="UP000198662"/>
    </source>
</evidence>
<evidence type="ECO:0000313" key="7">
    <source>
        <dbReference type="EMBL" id="SDL01389.1"/>
    </source>
</evidence>
<dbReference type="GO" id="GO:0004518">
    <property type="term" value="F:nuclease activity"/>
    <property type="evidence" value="ECO:0007669"/>
    <property type="project" value="UniProtKB-KW"/>
</dbReference>